<keyword evidence="2" id="KW-0472">Membrane</keyword>
<dbReference type="PANTHER" id="PTHR46928:SF1">
    <property type="entry name" value="MESENCHYME-SPECIFIC CELL SURFACE GLYCOPROTEIN"/>
    <property type="match status" value="1"/>
</dbReference>
<dbReference type="SUPFAM" id="SSF51004">
    <property type="entry name" value="C-terminal (heme d1) domain of cytochrome cd1-nitrite reductase"/>
    <property type="match status" value="1"/>
</dbReference>
<organism evidence="5 6">
    <name type="scientific">Brevibacterium pityocampae</name>
    <dbReference type="NCBI Taxonomy" id="506594"/>
    <lineage>
        <taxon>Bacteria</taxon>
        <taxon>Bacillati</taxon>
        <taxon>Actinomycetota</taxon>
        <taxon>Actinomycetes</taxon>
        <taxon>Micrococcales</taxon>
        <taxon>Brevibacteriaceae</taxon>
        <taxon>Brevibacterium</taxon>
    </lineage>
</organism>
<evidence type="ECO:0000256" key="1">
    <source>
        <dbReference type="SAM" id="MobiDB-lite"/>
    </source>
</evidence>
<feature type="signal peptide" evidence="3">
    <location>
        <begin position="1"/>
        <end position="28"/>
    </location>
</feature>
<keyword evidence="6" id="KW-1185">Reference proteome</keyword>
<dbReference type="InterPro" id="IPR055188">
    <property type="entry name" value="Choice_anch_I"/>
</dbReference>
<keyword evidence="2" id="KW-0812">Transmembrane</keyword>
<feature type="region of interest" description="Disordered" evidence="1">
    <location>
        <begin position="576"/>
        <end position="651"/>
    </location>
</feature>
<evidence type="ECO:0000313" key="6">
    <source>
        <dbReference type="Proteomes" id="UP001500642"/>
    </source>
</evidence>
<protein>
    <recommendedName>
        <fullName evidence="4">Choice-of-anchor I domain-containing protein</fullName>
    </recommendedName>
</protein>
<dbReference type="InterPro" id="IPR052956">
    <property type="entry name" value="Mesenchyme-surface_protein"/>
</dbReference>
<name>A0ABP8JRG0_9MICO</name>
<dbReference type="PANTHER" id="PTHR46928">
    <property type="entry name" value="MESENCHYME-SPECIFIC CELL SURFACE GLYCOPROTEIN"/>
    <property type="match status" value="1"/>
</dbReference>
<dbReference type="Gene3D" id="2.130.10.10">
    <property type="entry name" value="YVTN repeat-like/Quinoprotein amine dehydrogenase"/>
    <property type="match status" value="1"/>
</dbReference>
<feature type="domain" description="Choice-of-anchor I" evidence="4">
    <location>
        <begin position="62"/>
        <end position="571"/>
    </location>
</feature>
<evidence type="ECO:0000259" key="4">
    <source>
        <dbReference type="Pfam" id="PF22494"/>
    </source>
</evidence>
<feature type="transmembrane region" description="Helical" evidence="2">
    <location>
        <begin position="653"/>
        <end position="673"/>
    </location>
</feature>
<dbReference type="Proteomes" id="UP001500642">
    <property type="component" value="Unassembled WGS sequence"/>
</dbReference>
<dbReference type="InterPro" id="IPR011048">
    <property type="entry name" value="Haem_d1_sf"/>
</dbReference>
<comment type="caution">
    <text evidence="5">The sequence shown here is derived from an EMBL/GenBank/DDBJ whole genome shotgun (WGS) entry which is preliminary data.</text>
</comment>
<evidence type="ECO:0000256" key="2">
    <source>
        <dbReference type="SAM" id="Phobius"/>
    </source>
</evidence>
<dbReference type="Pfam" id="PF22494">
    <property type="entry name" value="choice_anch_I"/>
    <property type="match status" value="1"/>
</dbReference>
<accession>A0ABP8JRG0</accession>
<evidence type="ECO:0000256" key="3">
    <source>
        <dbReference type="SAM" id="SignalP"/>
    </source>
</evidence>
<proteinExistence type="predicted"/>
<dbReference type="RefSeq" id="WP_345032450.1">
    <property type="nucleotide sequence ID" value="NZ_BAABGL010000034.1"/>
</dbReference>
<dbReference type="InterPro" id="IPR015943">
    <property type="entry name" value="WD40/YVTN_repeat-like_dom_sf"/>
</dbReference>
<reference evidence="6" key="1">
    <citation type="journal article" date="2019" name="Int. J. Syst. Evol. Microbiol.">
        <title>The Global Catalogue of Microorganisms (GCM) 10K type strain sequencing project: providing services to taxonomists for standard genome sequencing and annotation.</title>
        <authorList>
            <consortium name="The Broad Institute Genomics Platform"/>
            <consortium name="The Broad Institute Genome Sequencing Center for Infectious Disease"/>
            <person name="Wu L."/>
            <person name="Ma J."/>
        </authorList>
    </citation>
    <scope>NUCLEOTIDE SEQUENCE [LARGE SCALE GENOMIC DNA]</scope>
    <source>
        <strain evidence="6">JCM 17808</strain>
    </source>
</reference>
<feature type="region of interest" description="Disordered" evidence="1">
    <location>
        <begin position="453"/>
        <end position="474"/>
    </location>
</feature>
<dbReference type="EMBL" id="BAABGL010000034">
    <property type="protein sequence ID" value="GAA4394684.1"/>
    <property type="molecule type" value="Genomic_DNA"/>
</dbReference>
<feature type="compositionally biased region" description="Low complexity" evidence="1">
    <location>
        <begin position="593"/>
        <end position="625"/>
    </location>
</feature>
<sequence length="679" mass="69654">MPRALVSGLLTTALVGITALAPAVTAHAATARAAGAIEHSAADPALTLDPVGVHRTGLFEESAAEIVVHYAAQQQTLVVNAAAGTVNVLDSSDPADPQQLFELDSAGIAAADGSTVPAGGVANSVAVREDGLAAIAVEHPTKTEAGWISFFDLSGAKPAALGAVRTGALPDSITFSPAGDFAVVANEGEPAEDYSVDPEGSVGVIALPDSVAAPEQDDVRLAGFRAFEGDALPEGVRIFGGREDAGTGTPEFPVAENLEPEYATVIGERAYVSLQEANALAVVDLASASVERLLPLGTQDLSAVDTDVSDRDGGIGFDTWPVQTFMMPDTLKSVSIGGSDYLLTANEGDSRDWDGYSEEIRVKDFGTDGVAPLCESVAAEAGMSIEELQRDEGLGRLKATAANGLSADGSCYEQIHGFGGRSFSILDTDGAVVFDSRDEFEKITAEAVPDFFNSDNTESSFDDRSDDKGPEPEAIEVGSIGEKTFAFIGLERVGGVMVYDITRPDDAEFVTYFNNRNFGVEDLGADLDAAGDSGPESIVFVPAAQMETPAEGVAGMLVIGNEVTGTTTFYHVKSDLAEDRPGDDPSAPGTEQPSTGPTPTDDPAPTGSPTDGAEPTATPTSTQAPAPGPDGGSDDDSDDRAGGGPLPRTGTDAAILAGIGALLAAIGAAAVWLTRRARC</sequence>
<dbReference type="NCBIfam" id="NF038117">
    <property type="entry name" value="choice_anch_I"/>
    <property type="match status" value="1"/>
</dbReference>
<keyword evidence="2" id="KW-1133">Transmembrane helix</keyword>
<feature type="chain" id="PRO_5046886899" description="Choice-of-anchor I domain-containing protein" evidence="3">
    <location>
        <begin position="29"/>
        <end position="679"/>
    </location>
</feature>
<feature type="compositionally biased region" description="Basic and acidic residues" evidence="1">
    <location>
        <begin position="461"/>
        <end position="471"/>
    </location>
</feature>
<keyword evidence="3" id="KW-0732">Signal</keyword>
<evidence type="ECO:0000313" key="5">
    <source>
        <dbReference type="EMBL" id="GAA4394684.1"/>
    </source>
</evidence>
<gene>
    <name evidence="5" type="ORF">GCM10023167_24330</name>
</gene>